<feature type="domain" description="Peptidase M20 dimerisation" evidence="6">
    <location>
        <begin position="198"/>
        <end position="336"/>
    </location>
</feature>
<evidence type="ECO:0000256" key="1">
    <source>
        <dbReference type="ARBA" id="ARBA00001947"/>
    </source>
</evidence>
<dbReference type="AlphaFoldDB" id="A0A918ER20"/>
<dbReference type="Pfam" id="PF01546">
    <property type="entry name" value="Peptidase_M20"/>
    <property type="match status" value="1"/>
</dbReference>
<dbReference type="InterPro" id="IPR011650">
    <property type="entry name" value="Peptidase_M20_dimer"/>
</dbReference>
<comment type="similarity">
    <text evidence="2">Belongs to the peptidase M20A family.</text>
</comment>
<evidence type="ECO:0000259" key="6">
    <source>
        <dbReference type="Pfam" id="PF07687"/>
    </source>
</evidence>
<keyword evidence="5" id="KW-0862">Zinc</keyword>
<dbReference type="InterPro" id="IPR036264">
    <property type="entry name" value="Bact_exopeptidase_dim_dom"/>
</dbReference>
<dbReference type="InterPro" id="IPR050072">
    <property type="entry name" value="Peptidase_M20A"/>
</dbReference>
<gene>
    <name evidence="7" type="ORF">GCM10010145_15680</name>
</gene>
<keyword evidence="3" id="KW-0479">Metal-binding</keyword>
<dbReference type="InterPro" id="IPR001261">
    <property type="entry name" value="ArgE/DapE_CS"/>
</dbReference>
<protein>
    <recommendedName>
        <fullName evidence="6">Peptidase M20 dimerisation domain-containing protein</fullName>
    </recommendedName>
</protein>
<dbReference type="PROSITE" id="PS00759">
    <property type="entry name" value="ARGE_DAPE_CPG2_2"/>
    <property type="match status" value="1"/>
</dbReference>
<dbReference type="FunFam" id="3.40.630.10:FF:000023">
    <property type="entry name" value="M20/M25/M40 family metallo-hydrolase"/>
    <property type="match status" value="1"/>
</dbReference>
<evidence type="ECO:0000256" key="4">
    <source>
        <dbReference type="ARBA" id="ARBA00022801"/>
    </source>
</evidence>
<dbReference type="InterPro" id="IPR002933">
    <property type="entry name" value="Peptidase_M20"/>
</dbReference>
<dbReference type="PANTHER" id="PTHR43808">
    <property type="entry name" value="ACETYLORNITHINE DEACETYLASE"/>
    <property type="match status" value="1"/>
</dbReference>
<evidence type="ECO:0000313" key="7">
    <source>
        <dbReference type="EMBL" id="GGQ47516.1"/>
    </source>
</evidence>
<dbReference type="Gene3D" id="1.10.150.900">
    <property type="match status" value="1"/>
</dbReference>
<dbReference type="RefSeq" id="WP_189215922.1">
    <property type="nucleotide sequence ID" value="NZ_BMQK01000002.1"/>
</dbReference>
<evidence type="ECO:0000313" key="8">
    <source>
        <dbReference type="Proteomes" id="UP000620156"/>
    </source>
</evidence>
<dbReference type="Gene3D" id="3.30.70.360">
    <property type="match status" value="1"/>
</dbReference>
<name>A0A918ER20_9ACTN</name>
<proteinExistence type="inferred from homology"/>
<dbReference type="Proteomes" id="UP000620156">
    <property type="component" value="Unassembled WGS sequence"/>
</dbReference>
<dbReference type="PANTHER" id="PTHR43808:SF8">
    <property type="entry name" value="PEPTIDASE M20 DIMERISATION DOMAIN-CONTAINING PROTEIN"/>
    <property type="match status" value="1"/>
</dbReference>
<dbReference type="SUPFAM" id="SSF55031">
    <property type="entry name" value="Bacterial exopeptidase dimerisation domain"/>
    <property type="match status" value="1"/>
</dbReference>
<dbReference type="FunFam" id="1.10.150.900:FF:000002">
    <property type="entry name" value="M20/M25/M40 family peptidase"/>
    <property type="match status" value="1"/>
</dbReference>
<dbReference type="Pfam" id="PF07687">
    <property type="entry name" value="M20_dimer"/>
    <property type="match status" value="1"/>
</dbReference>
<dbReference type="NCBIfam" id="NF005913">
    <property type="entry name" value="PRK07906.1"/>
    <property type="match status" value="1"/>
</dbReference>
<dbReference type="Gene3D" id="3.40.630.10">
    <property type="entry name" value="Zn peptidases"/>
    <property type="match status" value="1"/>
</dbReference>
<keyword evidence="8" id="KW-1185">Reference proteome</keyword>
<reference evidence="7" key="2">
    <citation type="submission" date="2020-09" db="EMBL/GenBank/DDBJ databases">
        <authorList>
            <person name="Sun Q."/>
            <person name="Ohkuma M."/>
        </authorList>
    </citation>
    <scope>NUCLEOTIDE SEQUENCE</scope>
    <source>
        <strain evidence="7">JCM 3131</strain>
    </source>
</reference>
<evidence type="ECO:0000256" key="2">
    <source>
        <dbReference type="ARBA" id="ARBA00006247"/>
    </source>
</evidence>
<reference evidence="7" key="1">
    <citation type="journal article" date="2014" name="Int. J. Syst. Evol. Microbiol.">
        <title>Complete genome sequence of Corynebacterium casei LMG S-19264T (=DSM 44701T), isolated from a smear-ripened cheese.</title>
        <authorList>
            <consortium name="US DOE Joint Genome Institute (JGI-PGF)"/>
            <person name="Walter F."/>
            <person name="Albersmeier A."/>
            <person name="Kalinowski J."/>
            <person name="Ruckert C."/>
        </authorList>
    </citation>
    <scope>NUCLEOTIDE SEQUENCE</scope>
    <source>
        <strain evidence="7">JCM 3131</strain>
    </source>
</reference>
<sequence length="450" mass="48321">MAEQTDEQSLDEVVRFTSDLIRVDTTNHGGGDCWERPAAEYAAEQLAGAGLEPVLLERSRGRTNVVARIEGTDPSADALLLHGHLDVVPARADDWSVHPFSGEVRDGVVWGRGAVDMKNMDAMILAVVRAWARLGVRPRRDIVVAFTADEEASAEDGSGFLADKHGELFEGCTEGVSESGAYTFHDGAGRQIYPIAAGERGTGWLRLTARGRAGHGSKVNRDNAVTRLAAAVARIGHHEWPVRLTPTVRAALLELSALYGIDDLKPAGPVGLVDSGGPVDVDALLDRIGPAAALVESTVRSSANPTMMDAGYKVNVIPGEAVAYVDGRYPPGGDDEFAETLDRLTGPGVEWEFHHREVALQAPVDSVTFARMRAAVEEFAPEGHVVPFCMSGGTDAKQFSRLGITGYGFTPLKLPPGFDYNALFHGVDERVPVEALHFGVRVLDRFLRTA</sequence>
<evidence type="ECO:0000256" key="5">
    <source>
        <dbReference type="ARBA" id="ARBA00022833"/>
    </source>
</evidence>
<dbReference type="GO" id="GO:0046872">
    <property type="term" value="F:metal ion binding"/>
    <property type="evidence" value="ECO:0007669"/>
    <property type="project" value="UniProtKB-KW"/>
</dbReference>
<comment type="cofactor">
    <cofactor evidence="1">
        <name>Zn(2+)</name>
        <dbReference type="ChEBI" id="CHEBI:29105"/>
    </cofactor>
</comment>
<comment type="caution">
    <text evidence="7">The sequence shown here is derived from an EMBL/GenBank/DDBJ whole genome shotgun (WGS) entry which is preliminary data.</text>
</comment>
<dbReference type="CDD" id="cd05675">
    <property type="entry name" value="M20_yscS_like"/>
    <property type="match status" value="1"/>
</dbReference>
<dbReference type="SUPFAM" id="SSF53187">
    <property type="entry name" value="Zn-dependent exopeptidases"/>
    <property type="match status" value="1"/>
</dbReference>
<dbReference type="EMBL" id="BMQK01000002">
    <property type="protein sequence ID" value="GGQ47516.1"/>
    <property type="molecule type" value="Genomic_DNA"/>
</dbReference>
<organism evidence="7 8">
    <name type="scientific">Streptomyces ruber</name>
    <dbReference type="NCBI Taxonomy" id="83378"/>
    <lineage>
        <taxon>Bacteria</taxon>
        <taxon>Bacillati</taxon>
        <taxon>Actinomycetota</taxon>
        <taxon>Actinomycetes</taxon>
        <taxon>Kitasatosporales</taxon>
        <taxon>Streptomycetaceae</taxon>
        <taxon>Streptomyces</taxon>
    </lineage>
</organism>
<keyword evidence="4" id="KW-0378">Hydrolase</keyword>
<accession>A0A918ER20</accession>
<dbReference type="GO" id="GO:0016787">
    <property type="term" value="F:hydrolase activity"/>
    <property type="evidence" value="ECO:0007669"/>
    <property type="project" value="UniProtKB-KW"/>
</dbReference>
<evidence type="ECO:0000256" key="3">
    <source>
        <dbReference type="ARBA" id="ARBA00022723"/>
    </source>
</evidence>
<dbReference type="PROSITE" id="PS00758">
    <property type="entry name" value="ARGE_DAPE_CPG2_1"/>
    <property type="match status" value="1"/>
</dbReference>